<evidence type="ECO:0000313" key="3">
    <source>
        <dbReference type="Proteomes" id="UP000605986"/>
    </source>
</evidence>
<sequence>MRLSTLPLIVLALGSWAAPTENTGSELEKRCEWNDGHGPIHCDFFSIVFGTERGRTEFILKANNFEQQGSNKCPPFQFRDFQNYYSPLPYVVMVAP</sequence>
<comment type="caution">
    <text evidence="2">The sequence shown here is derived from an EMBL/GenBank/DDBJ whole genome shotgun (WGS) entry which is preliminary data.</text>
</comment>
<feature type="signal peptide" evidence="1">
    <location>
        <begin position="1"/>
        <end position="17"/>
    </location>
</feature>
<feature type="non-terminal residue" evidence="2">
    <location>
        <position position="1"/>
    </location>
</feature>
<dbReference type="OrthoDB" id="10321462at2759"/>
<accession>A0A8H4J8D6</accession>
<keyword evidence="3" id="KW-1185">Reference proteome</keyword>
<evidence type="ECO:0000256" key="1">
    <source>
        <dbReference type="SAM" id="SignalP"/>
    </source>
</evidence>
<dbReference type="Proteomes" id="UP000605986">
    <property type="component" value="Unassembled WGS sequence"/>
</dbReference>
<dbReference type="AlphaFoldDB" id="A0A8H4J8D6"/>
<gene>
    <name evidence="2" type="ORF">F53441_14685</name>
</gene>
<protein>
    <submittedName>
        <fullName evidence="2">Uncharacterized protein</fullName>
    </submittedName>
</protein>
<evidence type="ECO:0000313" key="2">
    <source>
        <dbReference type="EMBL" id="KAF4414923.1"/>
    </source>
</evidence>
<proteinExistence type="predicted"/>
<dbReference type="EMBL" id="JAADJG010001633">
    <property type="protein sequence ID" value="KAF4414923.1"/>
    <property type="molecule type" value="Genomic_DNA"/>
</dbReference>
<feature type="chain" id="PRO_5034319603" evidence="1">
    <location>
        <begin position="18"/>
        <end position="96"/>
    </location>
</feature>
<organism evidence="2 3">
    <name type="scientific">Fusarium austroafricanum</name>
    <dbReference type="NCBI Taxonomy" id="2364996"/>
    <lineage>
        <taxon>Eukaryota</taxon>
        <taxon>Fungi</taxon>
        <taxon>Dikarya</taxon>
        <taxon>Ascomycota</taxon>
        <taxon>Pezizomycotina</taxon>
        <taxon>Sordariomycetes</taxon>
        <taxon>Hypocreomycetidae</taxon>
        <taxon>Hypocreales</taxon>
        <taxon>Nectriaceae</taxon>
        <taxon>Fusarium</taxon>
        <taxon>Fusarium concolor species complex</taxon>
    </lineage>
</organism>
<reference evidence="2" key="1">
    <citation type="submission" date="2020-01" db="EMBL/GenBank/DDBJ databases">
        <title>Identification and distribution of gene clusters putatively required for synthesis of sphingolipid metabolism inhibitors in phylogenetically diverse species of the filamentous fungus Fusarium.</title>
        <authorList>
            <person name="Kim H.-S."/>
            <person name="Busman M."/>
            <person name="Brown D.W."/>
            <person name="Divon H."/>
            <person name="Uhlig S."/>
            <person name="Proctor R.H."/>
        </authorList>
    </citation>
    <scope>NUCLEOTIDE SEQUENCE</scope>
    <source>
        <strain evidence="2">NRRL 53441</strain>
    </source>
</reference>
<name>A0A8H4J8D6_9HYPO</name>
<keyword evidence="1" id="KW-0732">Signal</keyword>